<name>A0AAU8DNE9_9ACTN</name>
<dbReference type="GO" id="GO:0005886">
    <property type="term" value="C:plasma membrane"/>
    <property type="evidence" value="ECO:0007669"/>
    <property type="project" value="UniProtKB-ARBA"/>
</dbReference>
<keyword evidence="5 6" id="KW-0472">Membrane</keyword>
<evidence type="ECO:0000256" key="6">
    <source>
        <dbReference type="SAM" id="Phobius"/>
    </source>
</evidence>
<comment type="subcellular location">
    <subcellularLocation>
        <location evidence="1">Membrane</location>
        <topology evidence="1">Multi-pass membrane protein</topology>
    </subcellularLocation>
</comment>
<feature type="transmembrane region" description="Helical" evidence="6">
    <location>
        <begin position="12"/>
        <end position="31"/>
    </location>
</feature>
<feature type="transmembrane region" description="Helical" evidence="6">
    <location>
        <begin position="37"/>
        <end position="56"/>
    </location>
</feature>
<evidence type="ECO:0000313" key="7">
    <source>
        <dbReference type="EMBL" id="XCG63035.1"/>
    </source>
</evidence>
<protein>
    <submittedName>
        <fullName evidence="7">Energy-coupling factor transporter transmembrane protein EcfT</fullName>
    </submittedName>
</protein>
<dbReference type="RefSeq" id="WP_353648650.1">
    <property type="nucleotide sequence ID" value="NZ_CP159218.1"/>
</dbReference>
<accession>A0AAU8DNE9</accession>
<gene>
    <name evidence="7" type="ORF">ABLG96_17755</name>
</gene>
<organism evidence="7">
    <name type="scientific">Nakamurella sp. A5-74</name>
    <dbReference type="NCBI Taxonomy" id="3158264"/>
    <lineage>
        <taxon>Bacteria</taxon>
        <taxon>Bacillati</taxon>
        <taxon>Actinomycetota</taxon>
        <taxon>Actinomycetes</taxon>
        <taxon>Nakamurellales</taxon>
        <taxon>Nakamurellaceae</taxon>
        <taxon>Nakamurella</taxon>
    </lineage>
</organism>
<dbReference type="InterPro" id="IPR051611">
    <property type="entry name" value="ECF_transporter_component"/>
</dbReference>
<evidence type="ECO:0000256" key="3">
    <source>
        <dbReference type="ARBA" id="ARBA00022692"/>
    </source>
</evidence>
<evidence type="ECO:0000256" key="4">
    <source>
        <dbReference type="ARBA" id="ARBA00022989"/>
    </source>
</evidence>
<dbReference type="AlphaFoldDB" id="A0AAU8DNE9"/>
<keyword evidence="4 6" id="KW-1133">Transmembrane helix</keyword>
<evidence type="ECO:0000256" key="2">
    <source>
        <dbReference type="ARBA" id="ARBA00022475"/>
    </source>
</evidence>
<evidence type="ECO:0000256" key="5">
    <source>
        <dbReference type="ARBA" id="ARBA00023136"/>
    </source>
</evidence>
<reference evidence="7" key="1">
    <citation type="submission" date="2024-05" db="EMBL/GenBank/DDBJ databases">
        <authorList>
            <person name="Cai S.Y."/>
            <person name="Jin L.M."/>
            <person name="Li H.R."/>
        </authorList>
    </citation>
    <scope>NUCLEOTIDE SEQUENCE</scope>
    <source>
        <strain evidence="7">A5-74</strain>
    </source>
</reference>
<dbReference type="InterPro" id="IPR003339">
    <property type="entry name" value="ABC/ECF_trnsptr_transmembrane"/>
</dbReference>
<dbReference type="EMBL" id="CP159218">
    <property type="protein sequence ID" value="XCG63035.1"/>
    <property type="molecule type" value="Genomic_DNA"/>
</dbReference>
<dbReference type="PANTHER" id="PTHR34857">
    <property type="entry name" value="SLL0384 PROTEIN"/>
    <property type="match status" value="1"/>
</dbReference>
<dbReference type="PANTHER" id="PTHR34857:SF2">
    <property type="entry name" value="SLL0384 PROTEIN"/>
    <property type="match status" value="1"/>
</dbReference>
<dbReference type="CDD" id="cd16914">
    <property type="entry name" value="EcfT"/>
    <property type="match status" value="1"/>
</dbReference>
<sequence>MIGAYRPGSSLLHRMAAGQQLLGLIVALVAIAVTRSWWTLGVAAAATLALYAVGGIPTSALWQQVRPLRWVVLFIGVLQWITTGWQAALTVCGTLIVSVALAALFTLTTRVTAMLDLSVKLLHPLRRFVDPDRVGLVLAMTIRAVPLMVSIVQDVRQARTARGAGFSLRAMAVPAVVRALRQADAMGDALIARGVDD</sequence>
<evidence type="ECO:0000256" key="1">
    <source>
        <dbReference type="ARBA" id="ARBA00004141"/>
    </source>
</evidence>
<keyword evidence="2" id="KW-1003">Cell membrane</keyword>
<proteinExistence type="predicted"/>
<keyword evidence="3 6" id="KW-0812">Transmembrane</keyword>
<dbReference type="Pfam" id="PF02361">
    <property type="entry name" value="CbiQ"/>
    <property type="match status" value="1"/>
</dbReference>